<accession>A0A8E4ZJX5</accession>
<proteinExistence type="predicted"/>
<name>A0A8E4ZJX5_9CAUD</name>
<gene>
    <name evidence="1" type="ORF">Danklef1_44</name>
</gene>
<sequence length="238" mass="27932">MESQIKKQELIKKSQQQPLTQIQQNSLDLSRNIVEGNTNISMFELGLKIEDTFSKATTRSVFKNELAQVGFSVVNVLVIRFMNSFGFSTKLTDDQLESLTVDTLDNFGYESLEDIILFFKMARTGKFGETNRGVDSNLIFGKWFPMYLDKKAELRERKHNDFKQESKNHNTISMKCVEISYREAMLRRLRENNKEFIINYTKSMDRQMLEDTIISWDNDDKLKNHVTMLKLQRRVIKS</sequence>
<protein>
    <submittedName>
        <fullName evidence="1">Uncharacterized protein</fullName>
    </submittedName>
</protein>
<keyword evidence="2" id="KW-1185">Reference proteome</keyword>
<organism evidence="1 2">
    <name type="scientific">Polaribacter phage Danklef_1</name>
    <dbReference type="NCBI Taxonomy" id="2745646"/>
    <lineage>
        <taxon>Viruses</taxon>
        <taxon>Duplodnaviria</taxon>
        <taxon>Heunggongvirae</taxon>
        <taxon>Uroviricota</taxon>
        <taxon>Caudoviricetes</taxon>
        <taxon>Forsetiviridae</taxon>
        <taxon>Freyavirus</taxon>
        <taxon>Freyavirus danklef</taxon>
    </lineage>
</organism>
<evidence type="ECO:0000313" key="1">
    <source>
        <dbReference type="EMBL" id="QQV90526.1"/>
    </source>
</evidence>
<dbReference type="EMBL" id="MT732458">
    <property type="protein sequence ID" value="QQV90526.1"/>
    <property type="molecule type" value="Genomic_DNA"/>
</dbReference>
<reference evidence="1" key="1">
    <citation type="submission" date="2020-07" db="EMBL/GenBank/DDBJ databases">
        <title>Highly diverse flavobacterial phages as mortality factor during North Sea spring blooms.</title>
        <authorList>
            <person name="Bartlau N."/>
            <person name="Wichels A."/>
            <person name="Krohne G."/>
            <person name="Adriaenssens E.M."/>
            <person name="Heins A."/>
            <person name="Fuchs B.M."/>
            <person name="Amann R."/>
            <person name="Moraru C."/>
        </authorList>
    </citation>
    <scope>NUCLEOTIDE SEQUENCE</scope>
</reference>
<evidence type="ECO:0000313" key="2">
    <source>
        <dbReference type="Proteomes" id="UP000693794"/>
    </source>
</evidence>
<dbReference type="Proteomes" id="UP000693794">
    <property type="component" value="Segment"/>
</dbReference>